<accession>A0A3M7QXS8</accession>
<gene>
    <name evidence="1" type="ORF">BpHYR1_033506</name>
</gene>
<reference evidence="1 2" key="1">
    <citation type="journal article" date="2018" name="Sci. Rep.">
        <title>Genomic signatures of local adaptation to the degree of environmental predictability in rotifers.</title>
        <authorList>
            <person name="Franch-Gras L."/>
            <person name="Hahn C."/>
            <person name="Garcia-Roger E.M."/>
            <person name="Carmona M.J."/>
            <person name="Serra M."/>
            <person name="Gomez A."/>
        </authorList>
    </citation>
    <scope>NUCLEOTIDE SEQUENCE [LARGE SCALE GENOMIC DNA]</scope>
    <source>
        <strain evidence="1">HYR1</strain>
    </source>
</reference>
<sequence>MENSEKMIEKCDELTKKFEEKNISFLDLLIEIKMDTKIMLNLEKKIKKSTNNETLYVEFNFFSAKSIENLCERNDSKIFDFFFPDKILKQNDSKLPYLINKEKFLSEINFERCFRIALENKNEEIATKLLLLCNLFRKINHNEHGDYHNQDFISNFLSLIKFFSKSNSNRKLDTKPIRDLADDFWSPWKKAFYIGFSYYSSMRIT</sequence>
<evidence type="ECO:0000313" key="2">
    <source>
        <dbReference type="Proteomes" id="UP000276133"/>
    </source>
</evidence>
<organism evidence="1 2">
    <name type="scientific">Brachionus plicatilis</name>
    <name type="common">Marine rotifer</name>
    <name type="synonym">Brachionus muelleri</name>
    <dbReference type="NCBI Taxonomy" id="10195"/>
    <lineage>
        <taxon>Eukaryota</taxon>
        <taxon>Metazoa</taxon>
        <taxon>Spiralia</taxon>
        <taxon>Gnathifera</taxon>
        <taxon>Rotifera</taxon>
        <taxon>Eurotatoria</taxon>
        <taxon>Monogononta</taxon>
        <taxon>Pseudotrocha</taxon>
        <taxon>Ploima</taxon>
        <taxon>Brachionidae</taxon>
        <taxon>Brachionus</taxon>
    </lineage>
</organism>
<comment type="caution">
    <text evidence="1">The sequence shown here is derived from an EMBL/GenBank/DDBJ whole genome shotgun (WGS) entry which is preliminary data.</text>
</comment>
<keyword evidence="2" id="KW-1185">Reference proteome</keyword>
<dbReference type="Proteomes" id="UP000276133">
    <property type="component" value="Unassembled WGS sequence"/>
</dbReference>
<name>A0A3M7QXS8_BRAPC</name>
<proteinExistence type="predicted"/>
<protein>
    <submittedName>
        <fullName evidence="1">Uncharacterized protein</fullName>
    </submittedName>
</protein>
<dbReference type="AlphaFoldDB" id="A0A3M7QXS8"/>
<evidence type="ECO:0000313" key="1">
    <source>
        <dbReference type="EMBL" id="RNA15745.1"/>
    </source>
</evidence>
<dbReference type="EMBL" id="REGN01004895">
    <property type="protein sequence ID" value="RNA15745.1"/>
    <property type="molecule type" value="Genomic_DNA"/>
</dbReference>